<gene>
    <name evidence="3" type="ORF">PR048_005651</name>
</gene>
<evidence type="ECO:0000313" key="3">
    <source>
        <dbReference type="EMBL" id="KAJ8893069.1"/>
    </source>
</evidence>
<comment type="caution">
    <text evidence="3">The sequence shown here is derived from an EMBL/GenBank/DDBJ whole genome shotgun (WGS) entry which is preliminary data.</text>
</comment>
<feature type="region of interest" description="Disordered" evidence="1">
    <location>
        <begin position="323"/>
        <end position="349"/>
    </location>
</feature>
<protein>
    <recommendedName>
        <fullName evidence="2">PiggyBac transposable element-derived protein domain-containing protein</fullName>
    </recommendedName>
</protein>
<dbReference type="Pfam" id="PF13843">
    <property type="entry name" value="DDE_Tnp_1_7"/>
    <property type="match status" value="1"/>
</dbReference>
<dbReference type="PANTHER" id="PTHR46599:SF3">
    <property type="entry name" value="PIGGYBAC TRANSPOSABLE ELEMENT-DERIVED PROTEIN 4"/>
    <property type="match status" value="1"/>
</dbReference>
<evidence type="ECO:0000313" key="4">
    <source>
        <dbReference type="Proteomes" id="UP001159363"/>
    </source>
</evidence>
<dbReference type="InterPro" id="IPR029526">
    <property type="entry name" value="PGBD"/>
</dbReference>
<name>A0ABQ9I8T1_9NEOP</name>
<reference evidence="3 4" key="1">
    <citation type="submission" date="2023-02" db="EMBL/GenBank/DDBJ databases">
        <title>LHISI_Scaffold_Assembly.</title>
        <authorList>
            <person name="Stuart O.P."/>
            <person name="Cleave R."/>
            <person name="Magrath M.J.L."/>
            <person name="Mikheyev A.S."/>
        </authorList>
    </citation>
    <scope>NUCLEOTIDE SEQUENCE [LARGE SCALE GENOMIC DNA]</scope>
    <source>
        <strain evidence="3">Daus_M_001</strain>
        <tissue evidence="3">Leg muscle</tissue>
    </source>
</reference>
<keyword evidence="4" id="KW-1185">Reference proteome</keyword>
<dbReference type="PANTHER" id="PTHR46599">
    <property type="entry name" value="PIGGYBAC TRANSPOSABLE ELEMENT-DERIVED PROTEIN 4"/>
    <property type="match status" value="1"/>
</dbReference>
<accession>A0ABQ9I8T1</accession>
<feature type="region of interest" description="Disordered" evidence="1">
    <location>
        <begin position="253"/>
        <end position="275"/>
    </location>
</feature>
<evidence type="ECO:0000259" key="2">
    <source>
        <dbReference type="Pfam" id="PF13843"/>
    </source>
</evidence>
<sequence length="406" mass="45746">MLKFLGIIGYVGLVKSPEKYGSLYTPGEIACVYESNTFPWMLSFQAVLASQGSQREKEKGGPVPTEIVKEISENLLDKGRTIVTDNCCTSVDLAKSLLARKTHFLGTVRKNRRDLPKGSPKENNDGILVLKWKDKRDVLVLLTKYGDKIGQVKTKRGIVAKPKAIVDYNEGKAPIDLSDQMIRVKELVYRVFLLRDRFYFENSVSSPGIGRLSRVFTQYRSSPLTTIVTSPSTHPFLSAGNSSRRVPEEWKRDAVSLPQDPSPSCPKGEEGRMRGKEHREFITKVGCSWSRPRCFLKQIQYSRPRGTRRHLFHISASPRRTPQLITNSHKTSPRVAAGHTEEGKKRASGKKIFPLSRRGLNINYTQHPWFIKTTSPCPLFITTPYLPPSPLDTHHYAYSSVMGISA</sequence>
<proteinExistence type="predicted"/>
<dbReference type="Proteomes" id="UP001159363">
    <property type="component" value="Chromosome 2"/>
</dbReference>
<organism evidence="3 4">
    <name type="scientific">Dryococelus australis</name>
    <dbReference type="NCBI Taxonomy" id="614101"/>
    <lineage>
        <taxon>Eukaryota</taxon>
        <taxon>Metazoa</taxon>
        <taxon>Ecdysozoa</taxon>
        <taxon>Arthropoda</taxon>
        <taxon>Hexapoda</taxon>
        <taxon>Insecta</taxon>
        <taxon>Pterygota</taxon>
        <taxon>Neoptera</taxon>
        <taxon>Polyneoptera</taxon>
        <taxon>Phasmatodea</taxon>
        <taxon>Verophasmatodea</taxon>
        <taxon>Anareolatae</taxon>
        <taxon>Phasmatidae</taxon>
        <taxon>Eurycanthinae</taxon>
        <taxon>Dryococelus</taxon>
    </lineage>
</organism>
<feature type="domain" description="PiggyBac transposable element-derived protein" evidence="2">
    <location>
        <begin position="46"/>
        <end position="183"/>
    </location>
</feature>
<dbReference type="EMBL" id="JARBHB010000002">
    <property type="protein sequence ID" value="KAJ8893069.1"/>
    <property type="molecule type" value="Genomic_DNA"/>
</dbReference>
<evidence type="ECO:0000256" key="1">
    <source>
        <dbReference type="SAM" id="MobiDB-lite"/>
    </source>
</evidence>